<evidence type="ECO:0000256" key="2">
    <source>
        <dbReference type="ARBA" id="ARBA00022737"/>
    </source>
</evidence>
<dbReference type="InterPro" id="IPR050329">
    <property type="entry name" value="GLI_C2H2-zinc-finger"/>
</dbReference>
<reference evidence="8" key="2">
    <citation type="submission" date="2025-08" db="UniProtKB">
        <authorList>
            <consortium name="Ensembl"/>
        </authorList>
    </citation>
    <scope>IDENTIFICATION</scope>
</reference>
<feature type="domain" description="C2H2-type" evidence="7">
    <location>
        <begin position="170"/>
        <end position="199"/>
    </location>
</feature>
<feature type="compositionally biased region" description="Polar residues" evidence="6">
    <location>
        <begin position="692"/>
        <end position="705"/>
    </location>
</feature>
<evidence type="ECO:0000256" key="4">
    <source>
        <dbReference type="ARBA" id="ARBA00022833"/>
    </source>
</evidence>
<evidence type="ECO:0000256" key="6">
    <source>
        <dbReference type="SAM" id="MobiDB-lite"/>
    </source>
</evidence>
<evidence type="ECO:0000259" key="7">
    <source>
        <dbReference type="PROSITE" id="PS50157"/>
    </source>
</evidence>
<dbReference type="GeneTree" id="ENSGT00940000157291"/>
<dbReference type="GO" id="GO:1990079">
    <property type="term" value="P:cartilage homeostasis"/>
    <property type="evidence" value="ECO:0007669"/>
    <property type="project" value="Ensembl"/>
</dbReference>
<dbReference type="FunFam" id="3.30.160.60:FF:000370">
    <property type="entry name" value="Metal regulatory transcription factor 1"/>
    <property type="match status" value="2"/>
</dbReference>
<dbReference type="GO" id="GO:0001228">
    <property type="term" value="F:DNA-binding transcription activator activity, RNA polymerase II-specific"/>
    <property type="evidence" value="ECO:0007669"/>
    <property type="project" value="Ensembl"/>
</dbReference>
<feature type="domain" description="C2H2-type" evidence="7">
    <location>
        <begin position="200"/>
        <end position="227"/>
    </location>
</feature>
<evidence type="ECO:0000256" key="3">
    <source>
        <dbReference type="ARBA" id="ARBA00022771"/>
    </source>
</evidence>
<dbReference type="FunFam" id="3.30.160.60:FF:000199">
    <property type="entry name" value="metal regulatory transcription factor 1"/>
    <property type="match status" value="1"/>
</dbReference>
<feature type="domain" description="C2H2-type" evidence="7">
    <location>
        <begin position="258"/>
        <end position="287"/>
    </location>
</feature>
<organism evidence="8 9">
    <name type="scientific">Bos mutus grunniens</name>
    <name type="common">Wild yak</name>
    <name type="synonym">Bos grunniens</name>
    <dbReference type="NCBI Taxonomy" id="30521"/>
    <lineage>
        <taxon>Eukaryota</taxon>
        <taxon>Metazoa</taxon>
        <taxon>Chordata</taxon>
        <taxon>Craniata</taxon>
        <taxon>Vertebrata</taxon>
        <taxon>Euteleostomi</taxon>
        <taxon>Mammalia</taxon>
        <taxon>Eutheria</taxon>
        <taxon>Laurasiatheria</taxon>
        <taxon>Artiodactyla</taxon>
        <taxon>Ruminantia</taxon>
        <taxon>Pecora</taxon>
        <taxon>Bovidae</taxon>
        <taxon>Bovinae</taxon>
        <taxon>Bos</taxon>
    </lineage>
</organism>
<dbReference type="GO" id="GO:0000978">
    <property type="term" value="F:RNA polymerase II cis-regulatory region sequence-specific DNA binding"/>
    <property type="evidence" value="ECO:0007669"/>
    <property type="project" value="Ensembl"/>
</dbReference>
<dbReference type="FunFam" id="3.30.160.60:FF:000446">
    <property type="entry name" value="Zinc finger protein"/>
    <property type="match status" value="1"/>
</dbReference>
<sequence length="750" mass="80983">MGDHSPDDSISYFEVEEDELTPDDKMLRFVDKNGLVPSSSGTVYDRTTVLIEQDPGTLEDEDDDGQCGEHLPFLVGGEEGFHLIDHEAMSQGYVQHIISPDQIHLTINPGSTPMPRNIEGATLTLQSECPETKRKEVKRYQCTFEGCPRTYSTAGNLRTHQKTHRGEYTFVCNQEGCGKAFLTSYSLRIHVRVHTKEKPFECDEGCGKAFLTSYSLRIHRLHTGKTFNCESEGCSKYFTTLSDLRKHIRTHTGEKKTFNCESEGCSKYFTTLSDLRKHIRTHTGEKPFFCPSNGCEKTFSTQYSLKSHMKGHDNKGNSYSALLNHNGSEDTNHSLCLRNLSLLSTDSEFQENSNTGQNLSTLSPAIIFGPMFQKSDDPAIQEDPQQTAALIESFNGDAESVSDVPPSTRHSASLSLPLILQPGISEPPQPLLPASAPSAPLPAPSLGTGSQQAAFGNPPALLQPPEVPVAHSTQFAANHQEFLPHLQAPQPIVPGLSVVAGALASAAAVASAMAAPPQPQSTTEPLPAMVQTLPLDANSVLTSNPTITITPTPSAAILQPSLVMGEQNLQWLLNGATSTPQAQEQIQQASKVEKVFFTTAVPVASSTGSAVQQIGLSVPVIIIKQEEACQCQCACRDSAKERAASRRKGCPSPPPPTLSAQPPDGPSLKLPPQTFSPPPIPLSSSSTAASSCEQSRQAVTPSDPQTEPLRAIDMSEFLSLQSLDTTSNLIPIEALLQEEEEMGLTSSFSK</sequence>
<proteinExistence type="predicted"/>
<dbReference type="InterPro" id="IPR013087">
    <property type="entry name" value="Znf_C2H2_type"/>
</dbReference>
<dbReference type="PANTHER" id="PTHR19818:SF131">
    <property type="entry name" value="METAL REGULATORY TRANSCRIPTION FACTOR 1"/>
    <property type="match status" value="1"/>
</dbReference>
<keyword evidence="2" id="KW-0677">Repeat</keyword>
<dbReference type="PROSITE" id="PS00028">
    <property type="entry name" value="ZINC_FINGER_C2H2_1"/>
    <property type="match status" value="5"/>
</dbReference>
<feature type="region of interest" description="Disordered" evidence="6">
    <location>
        <begin position="425"/>
        <end position="451"/>
    </location>
</feature>
<dbReference type="GO" id="GO:0006351">
    <property type="term" value="P:DNA-templated transcription"/>
    <property type="evidence" value="ECO:0007669"/>
    <property type="project" value="Ensembl"/>
</dbReference>
<dbReference type="FunFam" id="3.30.160.60:FF:000397">
    <property type="entry name" value="Metal regulatory transcription factor 1"/>
    <property type="match status" value="1"/>
</dbReference>
<dbReference type="InterPro" id="IPR036236">
    <property type="entry name" value="Znf_C2H2_sf"/>
</dbReference>
<keyword evidence="4" id="KW-0862">Zinc</keyword>
<keyword evidence="1" id="KW-0479">Metal-binding</keyword>
<evidence type="ECO:0000313" key="8">
    <source>
        <dbReference type="Ensembl" id="ENSBGRP00000009366.1"/>
    </source>
</evidence>
<dbReference type="FunFam" id="3.30.160.60:FF:002197">
    <property type="entry name" value="Metal regulatory transcription factor 1"/>
    <property type="match status" value="1"/>
</dbReference>
<dbReference type="GO" id="GO:0035035">
    <property type="term" value="F:histone acetyltransferase binding"/>
    <property type="evidence" value="ECO:0007669"/>
    <property type="project" value="Ensembl"/>
</dbReference>
<feature type="region of interest" description="Disordered" evidence="6">
    <location>
        <begin position="645"/>
        <end position="712"/>
    </location>
</feature>
<keyword evidence="9" id="KW-1185">Reference proteome</keyword>
<name>A0A8C0A6F5_BOSMU</name>
<feature type="compositionally biased region" description="Low complexity" evidence="6">
    <location>
        <begin position="682"/>
        <end position="691"/>
    </location>
</feature>
<feature type="domain" description="C2H2-type" evidence="7">
    <location>
        <begin position="227"/>
        <end position="256"/>
    </location>
</feature>
<dbReference type="PROSITE" id="PS50157">
    <property type="entry name" value="ZINC_FINGER_C2H2_2"/>
    <property type="match status" value="6"/>
</dbReference>
<dbReference type="GO" id="GO:0071294">
    <property type="term" value="P:cellular response to zinc ion"/>
    <property type="evidence" value="ECO:0007669"/>
    <property type="project" value="Ensembl"/>
</dbReference>
<reference evidence="8" key="1">
    <citation type="submission" date="2019-05" db="EMBL/GenBank/DDBJ databases">
        <authorList>
            <person name="Zhang S."/>
            <person name="Liu J."/>
        </authorList>
    </citation>
    <scope>NUCLEOTIDE SEQUENCE [LARGE SCALE GENOMIC DNA]</scope>
</reference>
<feature type="domain" description="C2H2-type" evidence="7">
    <location>
        <begin position="288"/>
        <end position="317"/>
    </location>
</feature>
<dbReference type="GO" id="GO:0006979">
    <property type="term" value="P:response to oxidative stress"/>
    <property type="evidence" value="ECO:0007669"/>
    <property type="project" value="Ensembl"/>
</dbReference>
<accession>A0A8C0A6F5</accession>
<dbReference type="AlphaFoldDB" id="A0A8C0A6F5"/>
<gene>
    <name evidence="8" type="primary">MTF1</name>
</gene>
<evidence type="ECO:0000256" key="5">
    <source>
        <dbReference type="PROSITE-ProRule" id="PRU00042"/>
    </source>
</evidence>
<protein>
    <submittedName>
        <fullName evidence="8">Metal regulatory transcription factor 1</fullName>
    </submittedName>
</protein>
<dbReference type="Gene3D" id="3.30.160.60">
    <property type="entry name" value="Classic Zinc Finger"/>
    <property type="match status" value="6"/>
</dbReference>
<dbReference type="GO" id="GO:0046686">
    <property type="term" value="P:response to cadmium ion"/>
    <property type="evidence" value="ECO:0007669"/>
    <property type="project" value="Ensembl"/>
</dbReference>
<dbReference type="SMART" id="SM00355">
    <property type="entry name" value="ZnF_C2H2"/>
    <property type="match status" value="6"/>
</dbReference>
<evidence type="ECO:0000256" key="1">
    <source>
        <dbReference type="ARBA" id="ARBA00022723"/>
    </source>
</evidence>
<reference evidence="8" key="3">
    <citation type="submission" date="2025-09" db="UniProtKB">
        <authorList>
            <consortium name="Ensembl"/>
        </authorList>
    </citation>
    <scope>IDENTIFICATION</scope>
</reference>
<dbReference type="Proteomes" id="UP000694520">
    <property type="component" value="Chromosome 3"/>
</dbReference>
<dbReference type="GO" id="GO:0008270">
    <property type="term" value="F:zinc ion binding"/>
    <property type="evidence" value="ECO:0007669"/>
    <property type="project" value="UniProtKB-KW"/>
</dbReference>
<dbReference type="Ensembl" id="ENSBGRT00000010783.1">
    <property type="protein sequence ID" value="ENSBGRP00000009366.1"/>
    <property type="gene ID" value="ENSBGRG00000005837.1"/>
</dbReference>
<dbReference type="SUPFAM" id="SSF57667">
    <property type="entry name" value="beta-beta-alpha zinc fingers"/>
    <property type="match status" value="3"/>
</dbReference>
<dbReference type="PANTHER" id="PTHR19818">
    <property type="entry name" value="ZINC FINGER PROTEIN ZIC AND GLI"/>
    <property type="match status" value="1"/>
</dbReference>
<dbReference type="Pfam" id="PF00096">
    <property type="entry name" value="zf-C2H2"/>
    <property type="match status" value="5"/>
</dbReference>
<dbReference type="GO" id="GO:0005737">
    <property type="term" value="C:cytoplasm"/>
    <property type="evidence" value="ECO:0007669"/>
    <property type="project" value="Ensembl"/>
</dbReference>
<feature type="domain" description="C2H2-type" evidence="7">
    <location>
        <begin position="140"/>
        <end position="169"/>
    </location>
</feature>
<dbReference type="GO" id="GO:0005654">
    <property type="term" value="C:nucleoplasm"/>
    <property type="evidence" value="ECO:0007669"/>
    <property type="project" value="Ensembl"/>
</dbReference>
<keyword evidence="3 5" id="KW-0863">Zinc-finger</keyword>
<evidence type="ECO:0000313" key="9">
    <source>
        <dbReference type="Proteomes" id="UP000694520"/>
    </source>
</evidence>